<accession>F6VYQ8</accession>
<dbReference type="EMBL" id="EAAA01001992">
    <property type="status" value="NOT_ANNOTATED_CDS"/>
    <property type="molecule type" value="Genomic_DNA"/>
</dbReference>
<evidence type="ECO:0000259" key="1">
    <source>
        <dbReference type="Pfam" id="PF13649"/>
    </source>
</evidence>
<dbReference type="Ensembl" id="ENSCINT00000010544.3">
    <property type="protein sequence ID" value="ENSCINP00000010544.3"/>
    <property type="gene ID" value="ENSCING00000005119.3"/>
</dbReference>
<dbReference type="InParanoid" id="F6VYQ8"/>
<dbReference type="Proteomes" id="UP000008144">
    <property type="component" value="Chromosome 4"/>
</dbReference>
<reference evidence="2" key="2">
    <citation type="journal article" date="2008" name="Genome Biol.">
        <title>Improved genome assembly and evidence-based global gene model set for the chordate Ciona intestinalis: new insight into intron and operon populations.</title>
        <authorList>
            <person name="Satou Y."/>
            <person name="Mineta K."/>
            <person name="Ogasawara M."/>
            <person name="Sasakura Y."/>
            <person name="Shoguchi E."/>
            <person name="Ueno K."/>
            <person name="Yamada L."/>
            <person name="Matsumoto J."/>
            <person name="Wasserscheid J."/>
            <person name="Dewar K."/>
            <person name="Wiley G.B."/>
            <person name="Macmil S.L."/>
            <person name="Roe B.A."/>
            <person name="Zeller R.W."/>
            <person name="Hastings K.E."/>
            <person name="Lemaire P."/>
            <person name="Lindquist E."/>
            <person name="Endo T."/>
            <person name="Hotta K."/>
            <person name="Inaba K."/>
        </authorList>
    </citation>
    <scope>NUCLEOTIDE SEQUENCE [LARGE SCALE GENOMIC DNA]</scope>
    <source>
        <strain evidence="2">wild type</strain>
    </source>
</reference>
<dbReference type="OMA" id="QAGAWEC"/>
<dbReference type="InterPro" id="IPR041698">
    <property type="entry name" value="Methyltransf_25"/>
</dbReference>
<accession>A0A1W5B3R1</accession>
<dbReference type="PANTHER" id="PTHR43591">
    <property type="entry name" value="METHYLTRANSFERASE"/>
    <property type="match status" value="1"/>
</dbReference>
<organism evidence="2 3">
    <name type="scientific">Ciona intestinalis</name>
    <name type="common">Transparent sea squirt</name>
    <name type="synonym">Ascidia intestinalis</name>
    <dbReference type="NCBI Taxonomy" id="7719"/>
    <lineage>
        <taxon>Eukaryota</taxon>
        <taxon>Metazoa</taxon>
        <taxon>Chordata</taxon>
        <taxon>Tunicata</taxon>
        <taxon>Ascidiacea</taxon>
        <taxon>Phlebobranchia</taxon>
        <taxon>Cionidae</taxon>
        <taxon>Ciona</taxon>
    </lineage>
</organism>
<dbReference type="AlphaFoldDB" id="F6VYQ8"/>
<dbReference type="CDD" id="cd02440">
    <property type="entry name" value="AdoMet_MTases"/>
    <property type="match status" value="1"/>
</dbReference>
<dbReference type="Gene3D" id="3.40.50.150">
    <property type="entry name" value="Vaccinia Virus protein VP39"/>
    <property type="match status" value="1"/>
</dbReference>
<gene>
    <name evidence="2" type="primary">LOC100177375</name>
</gene>
<reference evidence="2" key="3">
    <citation type="submission" date="2025-08" db="UniProtKB">
        <authorList>
            <consortium name="Ensembl"/>
        </authorList>
    </citation>
    <scope>IDENTIFICATION</scope>
</reference>
<dbReference type="InterPro" id="IPR029063">
    <property type="entry name" value="SAM-dependent_MTases_sf"/>
</dbReference>
<dbReference type="OrthoDB" id="3647at2759"/>
<keyword evidence="3" id="KW-1185">Reference proteome</keyword>
<sequence>MTEVVPDHKWRRPSTDASRKSLERVQNIIGDFDADHTMKYYDYWSEHYEQDLENLDYKVPDFMAESLFSFLSPSNWTDKSFTVLDIGAGTGQMAIALSKIQYAGLIDALDGNSLMLKKAQSKNLYRNLTRHLLTTESPLPHDSNAYNVVVCCCAMVPALIQPECLPDMVRVVKCGGLLYFTTRATDGNNSFRARVDEQLNRMYESGLIRFKSEAVIPQYSWPVEEIGEDGQKHFIAAVAICVEKIKSSD</sequence>
<feature type="domain" description="Methyltransferase" evidence="1">
    <location>
        <begin position="83"/>
        <end position="176"/>
    </location>
</feature>
<name>F6VYQ8_CIOIN</name>
<dbReference type="KEGG" id="cin:100177375"/>
<dbReference type="RefSeq" id="XP_018667140.1">
    <property type="nucleotide sequence ID" value="XM_018811595.2"/>
</dbReference>
<evidence type="ECO:0000313" key="3">
    <source>
        <dbReference type="Proteomes" id="UP000008144"/>
    </source>
</evidence>
<dbReference type="Pfam" id="PF13649">
    <property type="entry name" value="Methyltransf_25"/>
    <property type="match status" value="1"/>
</dbReference>
<dbReference type="GeneTree" id="ENSGT00940000167995"/>
<dbReference type="HOGENOM" id="CLU_090201_2_0_1"/>
<reference evidence="3" key="1">
    <citation type="journal article" date="2002" name="Science">
        <title>The draft genome of Ciona intestinalis: insights into chordate and vertebrate origins.</title>
        <authorList>
            <person name="Dehal P."/>
            <person name="Satou Y."/>
            <person name="Campbell R.K."/>
            <person name="Chapman J."/>
            <person name="Degnan B."/>
            <person name="De Tomaso A."/>
            <person name="Davidson B."/>
            <person name="Di Gregorio A."/>
            <person name="Gelpke M."/>
            <person name="Goodstein D.M."/>
            <person name="Harafuji N."/>
            <person name="Hastings K.E."/>
            <person name="Ho I."/>
            <person name="Hotta K."/>
            <person name="Huang W."/>
            <person name="Kawashima T."/>
            <person name="Lemaire P."/>
            <person name="Martinez D."/>
            <person name="Meinertzhagen I.A."/>
            <person name="Necula S."/>
            <person name="Nonaka M."/>
            <person name="Putnam N."/>
            <person name="Rash S."/>
            <person name="Saiga H."/>
            <person name="Satake M."/>
            <person name="Terry A."/>
            <person name="Yamada L."/>
            <person name="Wang H.G."/>
            <person name="Awazu S."/>
            <person name="Azumi K."/>
            <person name="Boore J."/>
            <person name="Branno M."/>
            <person name="Chin-Bow S."/>
            <person name="DeSantis R."/>
            <person name="Doyle S."/>
            <person name="Francino P."/>
            <person name="Keys D.N."/>
            <person name="Haga S."/>
            <person name="Hayashi H."/>
            <person name="Hino K."/>
            <person name="Imai K.S."/>
            <person name="Inaba K."/>
            <person name="Kano S."/>
            <person name="Kobayashi K."/>
            <person name="Kobayashi M."/>
            <person name="Lee B.I."/>
            <person name="Makabe K.W."/>
            <person name="Manohar C."/>
            <person name="Matassi G."/>
            <person name="Medina M."/>
            <person name="Mochizuki Y."/>
            <person name="Mount S."/>
            <person name="Morishita T."/>
            <person name="Miura S."/>
            <person name="Nakayama A."/>
            <person name="Nishizaka S."/>
            <person name="Nomoto H."/>
            <person name="Ohta F."/>
            <person name="Oishi K."/>
            <person name="Rigoutsos I."/>
            <person name="Sano M."/>
            <person name="Sasaki A."/>
            <person name="Sasakura Y."/>
            <person name="Shoguchi E."/>
            <person name="Shin-i T."/>
            <person name="Spagnuolo A."/>
            <person name="Stainier D."/>
            <person name="Suzuki M.M."/>
            <person name="Tassy O."/>
            <person name="Takatori N."/>
            <person name="Tokuoka M."/>
            <person name="Yagi K."/>
            <person name="Yoshizaki F."/>
            <person name="Wada S."/>
            <person name="Zhang C."/>
            <person name="Hyatt P.D."/>
            <person name="Larimer F."/>
            <person name="Detter C."/>
            <person name="Doggett N."/>
            <person name="Glavina T."/>
            <person name="Hawkins T."/>
            <person name="Richardson P."/>
            <person name="Lucas S."/>
            <person name="Kohara Y."/>
            <person name="Levine M."/>
            <person name="Satoh N."/>
            <person name="Rokhsar D.S."/>
        </authorList>
    </citation>
    <scope>NUCLEOTIDE SEQUENCE [LARGE SCALE GENOMIC DNA]</scope>
</reference>
<dbReference type="SUPFAM" id="SSF53335">
    <property type="entry name" value="S-adenosyl-L-methionine-dependent methyltransferases"/>
    <property type="match status" value="1"/>
</dbReference>
<dbReference type="STRING" id="7719.ENSCINP00000010544"/>
<evidence type="ECO:0000313" key="2">
    <source>
        <dbReference type="Ensembl" id="ENSCINP00000010544.3"/>
    </source>
</evidence>
<dbReference type="PANTHER" id="PTHR43591:SF101">
    <property type="entry name" value="METHYLTRANSFERASE-LIKE PROTEIN 27"/>
    <property type="match status" value="1"/>
</dbReference>
<proteinExistence type="predicted"/>
<reference evidence="2" key="4">
    <citation type="submission" date="2025-09" db="UniProtKB">
        <authorList>
            <consortium name="Ensembl"/>
        </authorList>
    </citation>
    <scope>IDENTIFICATION</scope>
</reference>
<dbReference type="GeneID" id="100177375"/>
<protein>
    <submittedName>
        <fullName evidence="2">Uncharacterized LOC100177375</fullName>
    </submittedName>
</protein>